<evidence type="ECO:0000256" key="1">
    <source>
        <dbReference type="SAM" id="MobiDB-lite"/>
    </source>
</evidence>
<dbReference type="OrthoDB" id="280278at2"/>
<evidence type="ECO:0000313" key="3">
    <source>
        <dbReference type="EMBL" id="BAJ62839.1"/>
    </source>
</evidence>
<dbReference type="PANTHER" id="PTHR33937:SF2">
    <property type="entry name" value="DINITROGENASE IRON-MOLYBDENUM COFACTOR BIOSYNTHESIS DOMAIN-CONTAINING PROTEIN"/>
    <property type="match status" value="1"/>
</dbReference>
<dbReference type="SUPFAM" id="SSF53146">
    <property type="entry name" value="Nitrogenase accessory factor-like"/>
    <property type="match status" value="1"/>
</dbReference>
<feature type="domain" description="Dinitrogenase iron-molybdenum cofactor biosynthesis" evidence="2">
    <location>
        <begin position="9"/>
        <end position="113"/>
    </location>
</feature>
<dbReference type="CDD" id="cd00562">
    <property type="entry name" value="NifX_NifB"/>
    <property type="match status" value="1"/>
</dbReference>
<dbReference type="STRING" id="926569.ANT_08050"/>
<dbReference type="PANTHER" id="PTHR33937">
    <property type="entry name" value="IRON-MOLYBDENUM PROTEIN-RELATED-RELATED"/>
    <property type="match status" value="1"/>
</dbReference>
<proteinExistence type="predicted"/>
<dbReference type="InParanoid" id="E8N2N3"/>
<dbReference type="HOGENOM" id="CLU_104194_3_1_0"/>
<dbReference type="RefSeq" id="WP_013559231.1">
    <property type="nucleotide sequence ID" value="NC_014960.1"/>
</dbReference>
<dbReference type="Pfam" id="PF02579">
    <property type="entry name" value="Nitro_FeMo-Co"/>
    <property type="match status" value="1"/>
</dbReference>
<keyword evidence="4" id="KW-1185">Reference proteome</keyword>
<dbReference type="EMBL" id="AP012029">
    <property type="protein sequence ID" value="BAJ62839.1"/>
    <property type="molecule type" value="Genomic_DNA"/>
</dbReference>
<dbReference type="InterPro" id="IPR051840">
    <property type="entry name" value="NifX/NifY_domain"/>
</dbReference>
<name>E8N2N3_ANATU</name>
<dbReference type="Proteomes" id="UP000008922">
    <property type="component" value="Chromosome"/>
</dbReference>
<evidence type="ECO:0000259" key="2">
    <source>
        <dbReference type="Pfam" id="PF02579"/>
    </source>
</evidence>
<protein>
    <recommendedName>
        <fullName evidence="2">Dinitrogenase iron-molybdenum cofactor biosynthesis domain-containing protein</fullName>
    </recommendedName>
</protein>
<evidence type="ECO:0000313" key="4">
    <source>
        <dbReference type="Proteomes" id="UP000008922"/>
    </source>
</evidence>
<feature type="compositionally biased region" description="Basic and acidic residues" evidence="1">
    <location>
        <begin position="40"/>
        <end position="55"/>
    </location>
</feature>
<dbReference type="KEGG" id="atm:ANT_08050"/>
<dbReference type="InterPro" id="IPR036105">
    <property type="entry name" value="DiNase_FeMo-co_biosyn_sf"/>
</dbReference>
<accession>E8N2N3</accession>
<organism evidence="3 4">
    <name type="scientific">Anaerolinea thermophila (strain DSM 14523 / JCM 11388 / NBRC 100420 / UNI-1)</name>
    <dbReference type="NCBI Taxonomy" id="926569"/>
    <lineage>
        <taxon>Bacteria</taxon>
        <taxon>Bacillati</taxon>
        <taxon>Chloroflexota</taxon>
        <taxon>Anaerolineae</taxon>
        <taxon>Anaerolineales</taxon>
        <taxon>Anaerolineaceae</taxon>
        <taxon>Anaerolinea</taxon>
    </lineage>
</organism>
<dbReference type="Gene3D" id="3.30.420.130">
    <property type="entry name" value="Dinitrogenase iron-molybdenum cofactor biosynthesis domain"/>
    <property type="match status" value="1"/>
</dbReference>
<reference evidence="3 4" key="1">
    <citation type="submission" date="2010-12" db="EMBL/GenBank/DDBJ databases">
        <title>Whole genome sequence of Anaerolinea thermophila UNI-1.</title>
        <authorList>
            <person name="Narita-Yamada S."/>
            <person name="Kishi E."/>
            <person name="Watanabe Y."/>
            <person name="Takasaki K."/>
            <person name="Ankai A."/>
            <person name="Oguchi A."/>
            <person name="Fukui S."/>
            <person name="Takahashi M."/>
            <person name="Yashiro I."/>
            <person name="Hosoyama A."/>
            <person name="Sekiguchi Y."/>
            <person name="Hanada S."/>
            <person name="Fujita N."/>
        </authorList>
    </citation>
    <scope>NUCLEOTIDE SEQUENCE [LARGE SCALE GENOMIC DNA]</scope>
    <source>
        <strain evidence="4">DSM 14523 / JCM 11388 / NBRC 100420 / UNI-1</strain>
    </source>
</reference>
<sequence length="126" mass="14205">MKIAFPTQDGEKIYAHLGQARFFKVIEVQDGAVVNTEMREKEVHQHHDDEQEHPPHAHGGHHAHAMFDLLKDCQVLISGGMGTPAFERAREQGLEVILTGERSIEKALQAYLKGVLESDLRRVHAH</sequence>
<dbReference type="AlphaFoldDB" id="E8N2N3"/>
<dbReference type="eggNOG" id="COG1433">
    <property type="taxonomic scope" value="Bacteria"/>
</dbReference>
<gene>
    <name evidence="3" type="ordered locus">ANT_08050</name>
</gene>
<feature type="region of interest" description="Disordered" evidence="1">
    <location>
        <begin position="40"/>
        <end position="61"/>
    </location>
</feature>
<dbReference type="InterPro" id="IPR003731">
    <property type="entry name" value="Di-Nase_FeMo-co_biosynth"/>
</dbReference>